<proteinExistence type="predicted"/>
<dbReference type="AlphaFoldDB" id="A0A395RTN8"/>
<dbReference type="EMBL" id="PXOF01000129">
    <property type="protein sequence ID" value="RGP63518.1"/>
    <property type="molecule type" value="Genomic_DNA"/>
</dbReference>
<feature type="compositionally biased region" description="Polar residues" evidence="1">
    <location>
        <begin position="123"/>
        <end position="132"/>
    </location>
</feature>
<accession>A0A395RTN8</accession>
<dbReference type="Proteomes" id="UP000266152">
    <property type="component" value="Unassembled WGS sequence"/>
</dbReference>
<evidence type="ECO:0000313" key="3">
    <source>
        <dbReference type="Proteomes" id="UP000266152"/>
    </source>
</evidence>
<evidence type="ECO:0000256" key="1">
    <source>
        <dbReference type="SAM" id="MobiDB-lite"/>
    </source>
</evidence>
<organism evidence="2 3">
    <name type="scientific">Fusarium sporotrichioides</name>
    <dbReference type="NCBI Taxonomy" id="5514"/>
    <lineage>
        <taxon>Eukaryota</taxon>
        <taxon>Fungi</taxon>
        <taxon>Dikarya</taxon>
        <taxon>Ascomycota</taxon>
        <taxon>Pezizomycotina</taxon>
        <taxon>Sordariomycetes</taxon>
        <taxon>Hypocreomycetidae</taxon>
        <taxon>Hypocreales</taxon>
        <taxon>Nectriaceae</taxon>
        <taxon>Fusarium</taxon>
    </lineage>
</organism>
<evidence type="ECO:0000313" key="2">
    <source>
        <dbReference type="EMBL" id="RGP63518.1"/>
    </source>
</evidence>
<sequence length="220" mass="24741">MRSKSSLSCYPVPKRYQKLGLKVEAACQLRSFSACSGRIIRPPLQLHQRRFLSEGQIPQAGLAPISTSHFDPCSHRSVESSPASQEDYPMTPLPQRQITGIAFESDTELDKRNTFGPSKPLPISSSRWSESGCSDAETVTQDEGEFTDSESSYIEISEIEDNLSHFSVIQARRVSFHTWVLKPMTTDIIPNPQQKFFGWNTESMEGPPCPKEAKRWGIIF</sequence>
<reference evidence="2 3" key="1">
    <citation type="journal article" date="2018" name="PLoS Pathog.">
        <title>Evolution of structural diversity of trichothecenes, a family of toxins produced by plant pathogenic and entomopathogenic fungi.</title>
        <authorList>
            <person name="Proctor R.H."/>
            <person name="McCormick S.P."/>
            <person name="Kim H.S."/>
            <person name="Cardoza R.E."/>
            <person name="Stanley A.M."/>
            <person name="Lindo L."/>
            <person name="Kelly A."/>
            <person name="Brown D.W."/>
            <person name="Lee T."/>
            <person name="Vaughan M.M."/>
            <person name="Alexander N.J."/>
            <person name="Busman M."/>
            <person name="Gutierrez S."/>
        </authorList>
    </citation>
    <scope>NUCLEOTIDE SEQUENCE [LARGE SCALE GENOMIC DNA]</scope>
    <source>
        <strain evidence="2 3">NRRL 3299</strain>
    </source>
</reference>
<name>A0A395RTN8_FUSSP</name>
<comment type="caution">
    <text evidence="2">The sequence shown here is derived from an EMBL/GenBank/DDBJ whole genome shotgun (WGS) entry which is preliminary data.</text>
</comment>
<protein>
    <submittedName>
        <fullName evidence="2">Uncharacterized protein</fullName>
    </submittedName>
</protein>
<feature type="region of interest" description="Disordered" evidence="1">
    <location>
        <begin position="110"/>
        <end position="132"/>
    </location>
</feature>
<keyword evidence="3" id="KW-1185">Reference proteome</keyword>
<gene>
    <name evidence="2" type="ORF">FSPOR_8571</name>
</gene>